<comment type="caution">
    <text evidence="3">The sequence shown here is derived from an EMBL/GenBank/DDBJ whole genome shotgun (WGS) entry which is preliminary data.</text>
</comment>
<keyword evidence="2" id="KW-1133">Transmembrane helix</keyword>
<dbReference type="Pfam" id="PF03929">
    <property type="entry name" value="PepSY_TM"/>
    <property type="match status" value="1"/>
</dbReference>
<evidence type="ECO:0000256" key="1">
    <source>
        <dbReference type="SAM" id="MobiDB-lite"/>
    </source>
</evidence>
<feature type="transmembrane region" description="Helical" evidence="2">
    <location>
        <begin position="398"/>
        <end position="419"/>
    </location>
</feature>
<dbReference type="RefSeq" id="WP_123133661.1">
    <property type="nucleotide sequence ID" value="NZ_RJJE01000017.1"/>
</dbReference>
<protein>
    <submittedName>
        <fullName evidence="3">PepSY domain-containing protein</fullName>
    </submittedName>
</protein>
<feature type="transmembrane region" description="Helical" evidence="2">
    <location>
        <begin position="199"/>
        <end position="220"/>
    </location>
</feature>
<dbReference type="OrthoDB" id="111691at2"/>
<feature type="compositionally biased region" description="Gly residues" evidence="1">
    <location>
        <begin position="138"/>
        <end position="147"/>
    </location>
</feature>
<dbReference type="AlphaFoldDB" id="A0A3M9MNS3"/>
<feature type="transmembrane region" description="Helical" evidence="2">
    <location>
        <begin position="16"/>
        <end position="38"/>
    </location>
</feature>
<keyword evidence="2" id="KW-0472">Membrane</keyword>
<feature type="region of interest" description="Disordered" evidence="1">
    <location>
        <begin position="96"/>
        <end position="147"/>
    </location>
</feature>
<keyword evidence="2" id="KW-0812">Transmembrane</keyword>
<sequence length="440" mass="48057">MKKEFTWRKLFNDIHLWLGLASGLVLFVVCLTGTIFTFHTEIEEMLEPEKYEVQVPANAVALSPDELISKVEKAQKGKVTALQIVQDPAKPYRLTLKKEEGKRGGAEGGKAKGEGASKAIAGAPGAGGKGGEGRKGGKGVPGGGGPGGGRGTVYLVNQYTGEIKGTTEGPASKFFHTVEDLHRTLMVKGEQGQLNWGKIVVGASTIIFVFLILTGLVIWFPKKIKNWKQGLKIKTSGNWKRTNHDLHNTLGFYSSMLLLIMALTGLCWSFEWYRDGASAVLGDKIFKQRGEKPLDSNPRPANAQKLAVADYIRITNGILPYEGNYRITLPTDSTSAVVLSKSESGFFAPSAADKVQLDQHTGESLKVEKFEEKPFNEQVAASVRALHLGEVFGTFSKIIYFIACLIATSLPITGTFIWLNKLKKKPKKKMPYVKPSVSRV</sequence>
<dbReference type="Proteomes" id="UP000271010">
    <property type="component" value="Unassembled WGS sequence"/>
</dbReference>
<evidence type="ECO:0000313" key="4">
    <source>
        <dbReference type="Proteomes" id="UP000271010"/>
    </source>
</evidence>
<dbReference type="PANTHER" id="PTHR34219">
    <property type="entry name" value="IRON-REGULATED INNER MEMBRANE PROTEIN-RELATED"/>
    <property type="match status" value="1"/>
</dbReference>
<evidence type="ECO:0000256" key="2">
    <source>
        <dbReference type="SAM" id="Phobius"/>
    </source>
</evidence>
<feature type="compositionally biased region" description="Basic and acidic residues" evidence="1">
    <location>
        <begin position="96"/>
        <end position="115"/>
    </location>
</feature>
<gene>
    <name evidence="3" type="ORF">EFA69_13580</name>
</gene>
<evidence type="ECO:0000313" key="3">
    <source>
        <dbReference type="EMBL" id="RNI27192.1"/>
    </source>
</evidence>
<reference evidence="3 4" key="1">
    <citation type="submission" date="2018-11" db="EMBL/GenBank/DDBJ databases">
        <title>Rufibacter latericius sp. nov., isolated from water in Baiyang Lake.</title>
        <authorList>
            <person name="Yang Y."/>
        </authorList>
    </citation>
    <scope>NUCLEOTIDE SEQUENCE [LARGE SCALE GENOMIC DNA]</scope>
    <source>
        <strain evidence="3 4">MCC P1</strain>
    </source>
</reference>
<feature type="transmembrane region" description="Helical" evidence="2">
    <location>
        <begin position="250"/>
        <end position="273"/>
    </location>
</feature>
<proteinExistence type="predicted"/>
<organism evidence="3 4">
    <name type="scientific">Rufibacter immobilis</name>
    <dbReference type="NCBI Taxonomy" id="1348778"/>
    <lineage>
        <taxon>Bacteria</taxon>
        <taxon>Pseudomonadati</taxon>
        <taxon>Bacteroidota</taxon>
        <taxon>Cytophagia</taxon>
        <taxon>Cytophagales</taxon>
        <taxon>Hymenobacteraceae</taxon>
        <taxon>Rufibacter</taxon>
    </lineage>
</organism>
<name>A0A3M9MNS3_9BACT</name>
<dbReference type="EMBL" id="RJJE01000017">
    <property type="protein sequence ID" value="RNI27192.1"/>
    <property type="molecule type" value="Genomic_DNA"/>
</dbReference>
<accession>A0A3M9MNS3</accession>
<keyword evidence="4" id="KW-1185">Reference proteome</keyword>
<dbReference type="InterPro" id="IPR005625">
    <property type="entry name" value="PepSY-ass_TM"/>
</dbReference>